<dbReference type="CDD" id="cd00086">
    <property type="entry name" value="homeodomain"/>
    <property type="match status" value="1"/>
</dbReference>
<feature type="region of interest" description="Disordered" evidence="3">
    <location>
        <begin position="110"/>
        <end position="177"/>
    </location>
</feature>
<dbReference type="GO" id="GO:0005634">
    <property type="term" value="C:nucleus"/>
    <property type="evidence" value="ECO:0007669"/>
    <property type="project" value="UniProtKB-SubCell"/>
</dbReference>
<dbReference type="SUPFAM" id="SSF46689">
    <property type="entry name" value="Homeodomain-like"/>
    <property type="match status" value="1"/>
</dbReference>
<gene>
    <name evidence="5" type="ORF">D9611_000876</name>
</gene>
<keyword evidence="6" id="KW-1185">Reference proteome</keyword>
<keyword evidence="1 2" id="KW-0371">Homeobox</keyword>
<dbReference type="OrthoDB" id="3222453at2759"/>
<evidence type="ECO:0000256" key="3">
    <source>
        <dbReference type="SAM" id="MobiDB-lite"/>
    </source>
</evidence>
<dbReference type="Proteomes" id="UP000541558">
    <property type="component" value="Unassembled WGS sequence"/>
</dbReference>
<reference evidence="5 6" key="1">
    <citation type="journal article" date="2020" name="ISME J.">
        <title>Uncovering the hidden diversity of litter-decomposition mechanisms in mushroom-forming fungi.</title>
        <authorList>
            <person name="Floudas D."/>
            <person name="Bentzer J."/>
            <person name="Ahren D."/>
            <person name="Johansson T."/>
            <person name="Persson P."/>
            <person name="Tunlid A."/>
        </authorList>
    </citation>
    <scope>NUCLEOTIDE SEQUENCE [LARGE SCALE GENOMIC DNA]</scope>
    <source>
        <strain evidence="5 6">CBS 175.51</strain>
    </source>
</reference>
<evidence type="ECO:0000256" key="2">
    <source>
        <dbReference type="RuleBase" id="RU000682"/>
    </source>
</evidence>
<sequence length="799" mass="86272">MTTRTNKGWVPNEPELQGLEDWINRIGRVENASLGHNHGTIIQGAHSSEISTSTVNKSNIWEQFHIHGGKVKIYLGPDSSPHEMTLQRMGISGVLSDLLSRILGWRPQGQPLAAQGDKEGSGLPSSMANMSIGSQGGHPSASSGLQQQVELGSGTVRGNEGAEKAPNPSASQTGDSLDFSLLPLNDLDSHSLGLLDKPIPAEIYVGSMLSSGMGLPCWNTEPHAGEVGPALADVGTFSAQDGFIKIFNLWDDEEAIRRTARTIGLNGYESLVRRNTWKQGRPKRGDIVKSPGISGNVIYSPDFSDIENFRTRCKPQQGAALLLTSDADQEDLVDREKLRKHILEYAELLYRHADAIQCIGQDESLYIITGFVKSNSCGLAAFGEPTAPDEPSVVLANSRRQGQSTGRQWVWIDQGTANTQLSEPSNLDGINLKDQTLFLRGFKLDFSASFRSNLEGSASGGNWEKGKPDDGSDDEQSGSGDEDTNEGHAGPPGSSNTKHGGSLGASTSQHHHGKAVQLQSFPDSSRWRSCHPCDIINECLLKATGSSFALSHDDDWVPFLKDQSIWESAGSSPDRPSLVGSFGVYVIQGVACLNLNLAEERNIFAPDFRRETRMEPLQSPWGLRASDGGSANSFLPHPLNNAHTHTPGFSVSTHIFGDVDSDEPMIGGRILSTGFESVDPMFGGESVAEIMGGRLSDELPSKGPWADAELKKLKILEEAYARTASPLGEEIHTLAKDLGMSVRGVRKWFDMKRLGYMSDSKASVSRPHSSASGELDEVLDMSMAEDGSSLVFNMRTALP</sequence>
<feature type="region of interest" description="Disordered" evidence="3">
    <location>
        <begin position="455"/>
        <end position="518"/>
    </location>
</feature>
<dbReference type="InterPro" id="IPR009057">
    <property type="entry name" value="Homeodomain-like_sf"/>
</dbReference>
<dbReference type="PROSITE" id="PS50071">
    <property type="entry name" value="HOMEOBOX_2"/>
    <property type="match status" value="1"/>
</dbReference>
<feature type="domain" description="Homeobox" evidence="4">
    <location>
        <begin position="712"/>
        <end position="759"/>
    </location>
</feature>
<name>A0A8H5BMX2_9AGAR</name>
<dbReference type="InterPro" id="IPR001356">
    <property type="entry name" value="HD"/>
</dbReference>
<comment type="subcellular location">
    <subcellularLocation>
        <location evidence="1 2">Nucleus</location>
    </subcellularLocation>
</comment>
<dbReference type="EMBL" id="JAACJK010000163">
    <property type="protein sequence ID" value="KAF5326064.1"/>
    <property type="molecule type" value="Genomic_DNA"/>
</dbReference>
<comment type="caution">
    <text evidence="5">The sequence shown here is derived from an EMBL/GenBank/DDBJ whole genome shotgun (WGS) entry which is preliminary data.</text>
</comment>
<feature type="DNA-binding region" description="Homeobox" evidence="1">
    <location>
        <begin position="714"/>
        <end position="760"/>
    </location>
</feature>
<keyword evidence="1 2" id="KW-0238">DNA-binding</keyword>
<feature type="compositionally biased region" description="Polar residues" evidence="3">
    <location>
        <begin position="123"/>
        <end position="133"/>
    </location>
</feature>
<protein>
    <recommendedName>
        <fullName evidence="4">Homeobox domain-containing protein</fullName>
    </recommendedName>
</protein>
<feature type="compositionally biased region" description="Acidic residues" evidence="3">
    <location>
        <begin position="471"/>
        <end position="484"/>
    </location>
</feature>
<proteinExistence type="predicted"/>
<evidence type="ECO:0000313" key="5">
    <source>
        <dbReference type="EMBL" id="KAF5326064.1"/>
    </source>
</evidence>
<dbReference type="AlphaFoldDB" id="A0A8H5BMX2"/>
<dbReference type="Gene3D" id="1.10.10.60">
    <property type="entry name" value="Homeodomain-like"/>
    <property type="match status" value="1"/>
</dbReference>
<keyword evidence="1 2" id="KW-0539">Nucleus</keyword>
<accession>A0A8H5BMX2</accession>
<dbReference type="Pfam" id="PF00046">
    <property type="entry name" value="Homeodomain"/>
    <property type="match status" value="1"/>
</dbReference>
<evidence type="ECO:0000256" key="1">
    <source>
        <dbReference type="PROSITE-ProRule" id="PRU00108"/>
    </source>
</evidence>
<feature type="compositionally biased region" description="Polar residues" evidence="3">
    <location>
        <begin position="140"/>
        <end position="150"/>
    </location>
</feature>
<organism evidence="5 6">
    <name type="scientific">Ephemerocybe angulata</name>
    <dbReference type="NCBI Taxonomy" id="980116"/>
    <lineage>
        <taxon>Eukaryota</taxon>
        <taxon>Fungi</taxon>
        <taxon>Dikarya</taxon>
        <taxon>Basidiomycota</taxon>
        <taxon>Agaricomycotina</taxon>
        <taxon>Agaricomycetes</taxon>
        <taxon>Agaricomycetidae</taxon>
        <taxon>Agaricales</taxon>
        <taxon>Agaricineae</taxon>
        <taxon>Psathyrellaceae</taxon>
        <taxon>Ephemerocybe</taxon>
    </lineage>
</organism>
<evidence type="ECO:0000313" key="6">
    <source>
        <dbReference type="Proteomes" id="UP000541558"/>
    </source>
</evidence>
<dbReference type="GO" id="GO:0003677">
    <property type="term" value="F:DNA binding"/>
    <property type="evidence" value="ECO:0007669"/>
    <property type="project" value="UniProtKB-UniRule"/>
</dbReference>
<feature type="compositionally biased region" description="Polar residues" evidence="3">
    <location>
        <begin position="493"/>
        <end position="508"/>
    </location>
</feature>
<evidence type="ECO:0000259" key="4">
    <source>
        <dbReference type="PROSITE" id="PS50071"/>
    </source>
</evidence>